<dbReference type="Pfam" id="PF00881">
    <property type="entry name" value="Nitroreductase"/>
    <property type="match status" value="1"/>
</dbReference>
<protein>
    <recommendedName>
        <fullName evidence="2">Nitroreductase domain-containing protein</fullName>
    </recommendedName>
</protein>
<organism evidence="3 4">
    <name type="scientific">Nitrospira defluvii</name>
    <dbReference type="NCBI Taxonomy" id="330214"/>
    <lineage>
        <taxon>Bacteria</taxon>
        <taxon>Pseudomonadati</taxon>
        <taxon>Nitrospirota</taxon>
        <taxon>Nitrospiria</taxon>
        <taxon>Nitrospirales</taxon>
        <taxon>Nitrospiraceae</taxon>
        <taxon>Nitrospira</taxon>
    </lineage>
</organism>
<dbReference type="RefSeq" id="WP_213041604.1">
    <property type="nucleotide sequence ID" value="NZ_CAJNBJ010000002.1"/>
</dbReference>
<dbReference type="EMBL" id="CAJNBJ010000002">
    <property type="protein sequence ID" value="CAE6728701.1"/>
    <property type="molecule type" value="Genomic_DNA"/>
</dbReference>
<proteinExistence type="predicted"/>
<dbReference type="Proteomes" id="UP000675880">
    <property type="component" value="Unassembled WGS sequence"/>
</dbReference>
<evidence type="ECO:0000313" key="3">
    <source>
        <dbReference type="EMBL" id="CAE6728701.1"/>
    </source>
</evidence>
<keyword evidence="4" id="KW-1185">Reference proteome</keyword>
<dbReference type="PANTHER" id="PTHR42741">
    <property type="entry name" value="NITROREDUCTASE FAMILY PROTEIN"/>
    <property type="match status" value="1"/>
</dbReference>
<dbReference type="InterPro" id="IPR000415">
    <property type="entry name" value="Nitroreductase-like"/>
</dbReference>
<reference evidence="3 4" key="1">
    <citation type="submission" date="2021-02" db="EMBL/GenBank/DDBJ databases">
        <authorList>
            <person name="Han P."/>
        </authorList>
    </citation>
    <scope>NUCLEOTIDE SEQUENCE [LARGE SCALE GENOMIC DNA]</scope>
    <source>
        <strain evidence="3">Candidatus Nitrospira sp. ZN2</strain>
    </source>
</reference>
<dbReference type="PANTHER" id="PTHR42741:SF3">
    <property type="entry name" value="NITROREDUCTASE FAMILY PROTEIN"/>
    <property type="match status" value="1"/>
</dbReference>
<dbReference type="Gene3D" id="3.40.109.10">
    <property type="entry name" value="NADH Oxidase"/>
    <property type="match status" value="2"/>
</dbReference>
<dbReference type="InterPro" id="IPR029479">
    <property type="entry name" value="Nitroreductase"/>
</dbReference>
<accession>A0ABN7L3Q6</accession>
<evidence type="ECO:0000256" key="1">
    <source>
        <dbReference type="SAM" id="MobiDB-lite"/>
    </source>
</evidence>
<evidence type="ECO:0000313" key="4">
    <source>
        <dbReference type="Proteomes" id="UP000675880"/>
    </source>
</evidence>
<feature type="region of interest" description="Disordered" evidence="1">
    <location>
        <begin position="331"/>
        <end position="352"/>
    </location>
</feature>
<dbReference type="SUPFAM" id="SSF55469">
    <property type="entry name" value="FMN-dependent nitroreductase-like"/>
    <property type="match status" value="2"/>
</dbReference>
<name>A0ABN7L3Q6_9BACT</name>
<comment type="caution">
    <text evidence="3">The sequence shown here is derived from an EMBL/GenBank/DDBJ whole genome shotgun (WGS) entry which is preliminary data.</text>
</comment>
<evidence type="ECO:0000259" key="2">
    <source>
        <dbReference type="Pfam" id="PF00881"/>
    </source>
</evidence>
<sequence length="589" mass="65064">MGTEPSSPVTSAQPTATDPIDRVIAYHLRTKHHFNRYAKSLGFLDWANQPNPFRRFEGTQLIRLPLLNPKDDLLSPSYDAIYQPGAVASQPLTIRTISRFFELALGLSAWKKAGESEWALRNNPSSGNLHPTEGYVVLPPMDASALRPGLYHYAPKEHGLELRIEYPPEQLTRLLAEFPSGAFLFGLTSVHWREAWKYGERAFRYCNHDVGHALGSARVAAAALGWKMTLLDGADQNQVARVLGTHRAEDFGEAEPEHPDCLAVIWAAEGVKREASFVQRAESAAIPLSLDPELVKELTAGAWHGKANRLSREHGVHWDAIDEAADASWKTSTEHRSLSPAPLPSARLDGSQGAYSGQEAGTIIRQRRSAVAFDARTAISAATLFRMLQRLMPQAGTPQLNRPMPWDLLPWEPAIHLMLFLHRVDGLAPGLYLLARDAEQLPLLKRSMNPDLEWTPAPGCPDDLPLYWLLQGDAQRLAAQVSCHQGIAGDSAFSLGMVADFEGRLRQGGAWWYPRVFWEAGLVGQVLYLEAEAAGVRGTGIGCFFDDPVHEIVGIKDLALQSLYHFTIGGPVDDGRLLTLPPYYHLQGE</sequence>
<dbReference type="CDD" id="cd02142">
    <property type="entry name" value="McbC_SagB-like_oxidoreductase"/>
    <property type="match status" value="2"/>
</dbReference>
<feature type="domain" description="Nitroreductase" evidence="2">
    <location>
        <begin position="103"/>
        <end position="246"/>
    </location>
</feature>
<gene>
    <name evidence="3" type="ORF">NSPZN2_100243</name>
</gene>